<organism evidence="2 3">
    <name type="scientific">Algoriphagus antarcticus</name>
    <dbReference type="NCBI Taxonomy" id="238540"/>
    <lineage>
        <taxon>Bacteria</taxon>
        <taxon>Pseudomonadati</taxon>
        <taxon>Bacteroidota</taxon>
        <taxon>Cytophagia</taxon>
        <taxon>Cytophagales</taxon>
        <taxon>Cyclobacteriaceae</taxon>
        <taxon>Algoriphagus</taxon>
    </lineage>
</organism>
<feature type="compositionally biased region" description="Acidic residues" evidence="1">
    <location>
        <begin position="59"/>
        <end position="69"/>
    </location>
</feature>
<evidence type="ECO:0000256" key="1">
    <source>
        <dbReference type="SAM" id="MobiDB-lite"/>
    </source>
</evidence>
<sequence>MRNKKQQIAKIFIVLLLPFFILACGNNKKNEEQEHGDMMENEHQMDGDQEMMKDSTSMEMDENSEEIMK</sequence>
<keyword evidence="3" id="KW-1185">Reference proteome</keyword>
<comment type="caution">
    <text evidence="2">The sequence shown here is derived from an EMBL/GenBank/DDBJ whole genome shotgun (WGS) entry which is preliminary data.</text>
</comment>
<dbReference type="RefSeq" id="WP_086543896.1">
    <property type="nucleotide sequence ID" value="NZ_MSSW01000098.1"/>
</dbReference>
<accession>A0A3E0D4X7</accession>
<name>A0A3E0D4X7_9BACT</name>
<reference evidence="2 3" key="1">
    <citation type="submission" date="2018-08" db="EMBL/GenBank/DDBJ databases">
        <title>Genomic Encyclopedia of Archaeal and Bacterial Type Strains, Phase II (KMG-II): from individual species to whole genera.</title>
        <authorList>
            <person name="Goeker M."/>
        </authorList>
    </citation>
    <scope>NUCLEOTIDE SEQUENCE [LARGE SCALE GENOMIC DNA]</scope>
    <source>
        <strain evidence="2 3">DSM 15986</strain>
    </source>
</reference>
<evidence type="ECO:0000313" key="3">
    <source>
        <dbReference type="Proteomes" id="UP000256405"/>
    </source>
</evidence>
<feature type="compositionally biased region" description="Basic and acidic residues" evidence="1">
    <location>
        <begin position="31"/>
        <end position="53"/>
    </location>
</feature>
<feature type="region of interest" description="Disordered" evidence="1">
    <location>
        <begin position="31"/>
        <end position="69"/>
    </location>
</feature>
<dbReference type="AlphaFoldDB" id="A0A3E0D4X7"/>
<dbReference type="OrthoDB" id="9927277at2"/>
<evidence type="ECO:0000313" key="2">
    <source>
        <dbReference type="EMBL" id="REG77604.1"/>
    </source>
</evidence>
<dbReference type="EMBL" id="QUNF01000040">
    <property type="protein sequence ID" value="REG77604.1"/>
    <property type="molecule type" value="Genomic_DNA"/>
</dbReference>
<protein>
    <submittedName>
        <fullName evidence="2">Uncharacterized protein</fullName>
    </submittedName>
</protein>
<proteinExistence type="predicted"/>
<gene>
    <name evidence="2" type="ORF">C8N25_14018</name>
</gene>
<dbReference type="PROSITE" id="PS51257">
    <property type="entry name" value="PROKAR_LIPOPROTEIN"/>
    <property type="match status" value="1"/>
</dbReference>
<dbReference type="Proteomes" id="UP000256405">
    <property type="component" value="Unassembled WGS sequence"/>
</dbReference>